<dbReference type="Gene3D" id="3.10.450.10">
    <property type="match status" value="1"/>
</dbReference>
<organism evidence="3 4">
    <name type="scientific">Steinernema glaseri</name>
    <dbReference type="NCBI Taxonomy" id="37863"/>
    <lineage>
        <taxon>Eukaryota</taxon>
        <taxon>Metazoa</taxon>
        <taxon>Ecdysozoa</taxon>
        <taxon>Nematoda</taxon>
        <taxon>Chromadorea</taxon>
        <taxon>Rhabditida</taxon>
        <taxon>Tylenchina</taxon>
        <taxon>Panagrolaimomorpha</taxon>
        <taxon>Strongyloidoidea</taxon>
        <taxon>Steinernematidae</taxon>
        <taxon>Steinernema</taxon>
    </lineage>
</organism>
<sequence>MTTLPLLLCMLLAIPVLGENAMGGGWEDGDPNSPDVLKVAQAALAKQKKSANGLKIISVRGQVVAGMRYSIKFTYAEGGNAVHEMTVVDVPWEGKLIIEEFK</sequence>
<dbReference type="InterPro" id="IPR046350">
    <property type="entry name" value="Cystatin_sf"/>
</dbReference>
<feature type="chain" id="PRO_5011118996" evidence="1">
    <location>
        <begin position="19"/>
        <end position="102"/>
    </location>
</feature>
<dbReference type="InterPro" id="IPR000010">
    <property type="entry name" value="Cystatin_dom"/>
</dbReference>
<protein>
    <submittedName>
        <fullName evidence="4">Cystatin domain-containing protein</fullName>
    </submittedName>
</protein>
<accession>A0A1I8ABN2</accession>
<dbReference type="SUPFAM" id="SSF54403">
    <property type="entry name" value="Cystatin/monellin"/>
    <property type="match status" value="1"/>
</dbReference>
<name>A0A1I8ABN2_9BILA</name>
<evidence type="ECO:0000256" key="1">
    <source>
        <dbReference type="SAM" id="SignalP"/>
    </source>
</evidence>
<dbReference type="WBParaSite" id="L893_g4096.t1">
    <property type="protein sequence ID" value="L893_g4096.t1"/>
    <property type="gene ID" value="L893_g4096"/>
</dbReference>
<dbReference type="Proteomes" id="UP000095287">
    <property type="component" value="Unplaced"/>
</dbReference>
<dbReference type="CDD" id="cd00042">
    <property type="entry name" value="CY"/>
    <property type="match status" value="1"/>
</dbReference>
<dbReference type="AlphaFoldDB" id="A0A1I8ABN2"/>
<reference evidence="4" key="1">
    <citation type="submission" date="2016-11" db="UniProtKB">
        <authorList>
            <consortium name="WormBaseParasite"/>
        </authorList>
    </citation>
    <scope>IDENTIFICATION</scope>
</reference>
<feature type="signal peptide" evidence="1">
    <location>
        <begin position="1"/>
        <end position="18"/>
    </location>
</feature>
<keyword evidence="3" id="KW-1185">Reference proteome</keyword>
<evidence type="ECO:0000259" key="2">
    <source>
        <dbReference type="SMART" id="SM00043"/>
    </source>
</evidence>
<dbReference type="GO" id="GO:0004869">
    <property type="term" value="F:cysteine-type endopeptidase inhibitor activity"/>
    <property type="evidence" value="ECO:0007669"/>
    <property type="project" value="InterPro"/>
</dbReference>
<dbReference type="SMART" id="SM00043">
    <property type="entry name" value="CY"/>
    <property type="match status" value="1"/>
</dbReference>
<evidence type="ECO:0000313" key="3">
    <source>
        <dbReference type="Proteomes" id="UP000095287"/>
    </source>
</evidence>
<proteinExistence type="predicted"/>
<dbReference type="Pfam" id="PF00031">
    <property type="entry name" value="Cystatin"/>
    <property type="match status" value="1"/>
</dbReference>
<feature type="domain" description="Cystatin" evidence="2">
    <location>
        <begin position="21"/>
        <end position="102"/>
    </location>
</feature>
<keyword evidence="1" id="KW-0732">Signal</keyword>
<evidence type="ECO:0000313" key="4">
    <source>
        <dbReference type="WBParaSite" id="L893_g4096.t1"/>
    </source>
</evidence>